<feature type="compositionally biased region" description="Basic and acidic residues" evidence="1">
    <location>
        <begin position="279"/>
        <end position="289"/>
    </location>
</feature>
<feature type="region of interest" description="Disordered" evidence="1">
    <location>
        <begin position="272"/>
        <end position="318"/>
    </location>
</feature>
<feature type="compositionally biased region" description="Polar residues" evidence="1">
    <location>
        <begin position="209"/>
        <end position="219"/>
    </location>
</feature>
<proteinExistence type="predicted"/>
<accession>A0A6P3XU90</accession>
<evidence type="ECO:0000256" key="1">
    <source>
        <dbReference type="SAM" id="MobiDB-lite"/>
    </source>
</evidence>
<dbReference type="KEGG" id="dqu:106748243"/>
<feature type="compositionally biased region" description="Polar residues" evidence="1">
    <location>
        <begin position="304"/>
        <end position="318"/>
    </location>
</feature>
<reference evidence="3" key="1">
    <citation type="submission" date="2025-08" db="UniProtKB">
        <authorList>
            <consortium name="RefSeq"/>
        </authorList>
    </citation>
    <scope>IDENTIFICATION</scope>
</reference>
<dbReference type="GeneID" id="106748243"/>
<sequence length="458" mass="48485">MPRVSPARDVLFQPVVCGRDGRSGWYDVRAHFRNEHERRWNTPPELTPESVVKMSSNGEPQARLLSLIPVTATIGLNAGRNNAHSVSLGASLDGISLSESNSYDHPAGFGNDGSPVSVSKSTTVAAGLSGISTAGAKAYSNGNDAKTESHSLSFGEAAATSFGVVENGRAVTSAASSVGASQSSAVSGVSQEQSFSQAGAINVRYPNRPTWSNVGPSNEYNDRRFGRPTLTVSRPHDERRPMLIIEAHDTSNRQQTPTIHIHKWRPNQRVFPRPSLSIKRPEFRPRESWNDGQFHGSPSLHVEVSSSPHGYSAGDSASQIDTSPLDHAFSSPGRAHISGYAPSFASFSHRNVDGRTNGAPSGYVSGDSFGEGHAEGTSASGYQGGSTVVRVNAQPAGNGHGIASSEAGSFVRFPEGGSARSQAIPLRHVRGEVLSKQENDSDIISDLARAVGELLDVV</sequence>
<dbReference type="OrthoDB" id="7552368at2759"/>
<evidence type="ECO:0000313" key="3">
    <source>
        <dbReference type="RefSeq" id="XP_014482066.1"/>
    </source>
</evidence>
<dbReference type="RefSeq" id="XP_014482066.1">
    <property type="nucleotide sequence ID" value="XM_014626580.1"/>
</dbReference>
<feature type="region of interest" description="Disordered" evidence="1">
    <location>
        <begin position="209"/>
        <end position="234"/>
    </location>
</feature>
<name>A0A6P3XU90_DINQU</name>
<keyword evidence="2" id="KW-1185">Reference proteome</keyword>
<evidence type="ECO:0000313" key="2">
    <source>
        <dbReference type="Proteomes" id="UP000515204"/>
    </source>
</evidence>
<protein>
    <submittedName>
        <fullName evidence="3">Uncharacterized protein LOC106748243 isoform X1</fullName>
    </submittedName>
</protein>
<organism evidence="2 3">
    <name type="scientific">Dinoponera quadriceps</name>
    <name type="common">South American ant</name>
    <dbReference type="NCBI Taxonomy" id="609295"/>
    <lineage>
        <taxon>Eukaryota</taxon>
        <taxon>Metazoa</taxon>
        <taxon>Ecdysozoa</taxon>
        <taxon>Arthropoda</taxon>
        <taxon>Hexapoda</taxon>
        <taxon>Insecta</taxon>
        <taxon>Pterygota</taxon>
        <taxon>Neoptera</taxon>
        <taxon>Endopterygota</taxon>
        <taxon>Hymenoptera</taxon>
        <taxon>Apocrita</taxon>
        <taxon>Aculeata</taxon>
        <taxon>Formicoidea</taxon>
        <taxon>Formicidae</taxon>
        <taxon>Ponerinae</taxon>
        <taxon>Ponerini</taxon>
        <taxon>Dinoponera</taxon>
    </lineage>
</organism>
<gene>
    <name evidence="3" type="primary">LOC106748243</name>
</gene>
<dbReference type="Proteomes" id="UP000515204">
    <property type="component" value="Unplaced"/>
</dbReference>
<dbReference type="AlphaFoldDB" id="A0A6P3XU90"/>